<dbReference type="FunFam" id="2.30.30.40:FF:000089">
    <property type="entry name" value="SH3 domain-containing kinase-binding protein 1"/>
    <property type="match status" value="1"/>
</dbReference>
<feature type="region of interest" description="Disordered" evidence="23">
    <location>
        <begin position="298"/>
        <end position="319"/>
    </location>
</feature>
<evidence type="ECO:0000256" key="10">
    <source>
        <dbReference type="ARBA" id="ARBA00022737"/>
    </source>
</evidence>
<evidence type="ECO:0000256" key="12">
    <source>
        <dbReference type="ARBA" id="ARBA00022949"/>
    </source>
</evidence>
<feature type="compositionally biased region" description="Low complexity" evidence="23">
    <location>
        <begin position="518"/>
        <end position="537"/>
    </location>
</feature>
<dbReference type="InterPro" id="IPR036028">
    <property type="entry name" value="SH3-like_dom_sf"/>
</dbReference>
<keyword evidence="18" id="KW-0968">Cytoplasmic vesicle</keyword>
<evidence type="ECO:0000256" key="8">
    <source>
        <dbReference type="ARBA" id="ARBA00022599"/>
    </source>
</evidence>
<evidence type="ECO:0000256" key="1">
    <source>
        <dbReference type="ARBA" id="ARBA00004245"/>
    </source>
</evidence>
<feature type="region of interest" description="Disordered" evidence="23">
    <location>
        <begin position="222"/>
        <end position="254"/>
    </location>
</feature>
<feature type="compositionally biased region" description="Low complexity" evidence="23">
    <location>
        <begin position="592"/>
        <end position="610"/>
    </location>
</feature>
<keyword evidence="13" id="KW-0770">Synapse</keyword>
<reference evidence="25" key="1">
    <citation type="submission" date="2025-08" db="UniProtKB">
        <authorList>
            <consortium name="Ensembl"/>
        </authorList>
    </citation>
    <scope>IDENTIFICATION</scope>
</reference>
<keyword evidence="16" id="KW-0472">Membrane</keyword>
<keyword evidence="14" id="KW-0729">SH3-binding</keyword>
<dbReference type="GO" id="GO:0005925">
    <property type="term" value="C:focal adhesion"/>
    <property type="evidence" value="ECO:0007669"/>
    <property type="project" value="UniProtKB-SubCell"/>
</dbReference>
<evidence type="ECO:0000256" key="14">
    <source>
        <dbReference type="ARBA" id="ARBA00023036"/>
    </source>
</evidence>
<keyword evidence="4 21" id="KW-0728">SH3 domain</keyword>
<organism evidence="25 26">
    <name type="scientific">Suricata suricatta</name>
    <name type="common">Meerkat</name>
    <dbReference type="NCBI Taxonomy" id="37032"/>
    <lineage>
        <taxon>Eukaryota</taxon>
        <taxon>Metazoa</taxon>
        <taxon>Chordata</taxon>
        <taxon>Craniata</taxon>
        <taxon>Vertebrata</taxon>
        <taxon>Euteleostomi</taxon>
        <taxon>Mammalia</taxon>
        <taxon>Eutheria</taxon>
        <taxon>Laurasiatheria</taxon>
        <taxon>Carnivora</taxon>
        <taxon>Feliformia</taxon>
        <taxon>Herpestidae</taxon>
        <taxon>Suricata</taxon>
    </lineage>
</organism>
<keyword evidence="6" id="KW-0597">Phosphoprotein</keyword>
<dbReference type="AlphaFoldDB" id="A0A673VS20"/>
<evidence type="ECO:0000256" key="22">
    <source>
        <dbReference type="SAM" id="Coils"/>
    </source>
</evidence>
<keyword evidence="26" id="KW-1185">Reference proteome</keyword>
<evidence type="ECO:0000256" key="15">
    <source>
        <dbReference type="ARBA" id="ARBA00023054"/>
    </source>
</evidence>
<feature type="domain" description="SH3" evidence="24">
    <location>
        <begin position="51"/>
        <end position="112"/>
    </location>
</feature>
<dbReference type="PRINTS" id="PR00452">
    <property type="entry name" value="SH3DOMAIN"/>
</dbReference>
<evidence type="ECO:0000256" key="21">
    <source>
        <dbReference type="PROSITE-ProRule" id="PRU00192"/>
    </source>
</evidence>
<dbReference type="SMART" id="SM00326">
    <property type="entry name" value="SH3"/>
    <property type="match status" value="3"/>
</dbReference>
<dbReference type="SUPFAM" id="SSF50044">
    <property type="entry name" value="SH3-domain"/>
    <property type="match status" value="3"/>
</dbReference>
<dbReference type="GO" id="GO:0007015">
    <property type="term" value="P:actin filament organization"/>
    <property type="evidence" value="ECO:0007669"/>
    <property type="project" value="TreeGrafter"/>
</dbReference>
<dbReference type="OMA" id="PNSCHRS"/>
<evidence type="ECO:0000256" key="17">
    <source>
        <dbReference type="ARBA" id="ARBA00023212"/>
    </source>
</evidence>
<evidence type="ECO:0000259" key="24">
    <source>
        <dbReference type="PROSITE" id="PS50002"/>
    </source>
</evidence>
<dbReference type="CDD" id="cd12055">
    <property type="entry name" value="SH3_CIN85_2"/>
    <property type="match status" value="1"/>
</dbReference>
<keyword evidence="7" id="KW-0254">Endocytosis</keyword>
<evidence type="ECO:0000256" key="18">
    <source>
        <dbReference type="ARBA" id="ARBA00023329"/>
    </source>
</evidence>
<evidence type="ECO:0000256" key="7">
    <source>
        <dbReference type="ARBA" id="ARBA00022583"/>
    </source>
</evidence>
<dbReference type="GO" id="GO:0030659">
    <property type="term" value="C:cytoplasmic vesicle membrane"/>
    <property type="evidence" value="ECO:0007669"/>
    <property type="project" value="UniProtKB-SubCell"/>
</dbReference>
<dbReference type="PANTHER" id="PTHR14167:SF6">
    <property type="entry name" value="SH3 DOMAIN-CONTAINING KINASE-BINDING PROTEIN 1"/>
    <property type="match status" value="1"/>
</dbReference>
<evidence type="ECO:0000256" key="2">
    <source>
        <dbReference type="ARBA" id="ARBA00004246"/>
    </source>
</evidence>
<keyword evidence="5" id="KW-0963">Cytoplasm</keyword>
<keyword evidence="11" id="KW-0832">Ubl conjugation</keyword>
<dbReference type="GO" id="GO:0006897">
    <property type="term" value="P:endocytosis"/>
    <property type="evidence" value="ECO:0007669"/>
    <property type="project" value="UniProtKB-KW"/>
</dbReference>
<dbReference type="PANTHER" id="PTHR14167">
    <property type="entry name" value="SH3 DOMAIN-CONTAINING"/>
    <property type="match status" value="1"/>
</dbReference>
<dbReference type="GO" id="GO:0006915">
    <property type="term" value="P:apoptotic process"/>
    <property type="evidence" value="ECO:0007669"/>
    <property type="project" value="UniProtKB-KW"/>
</dbReference>
<dbReference type="GO" id="GO:0043005">
    <property type="term" value="C:neuron projection"/>
    <property type="evidence" value="ECO:0007669"/>
    <property type="project" value="UniProtKB-KW"/>
</dbReference>
<feature type="compositionally biased region" description="Low complexity" evidence="23">
    <location>
        <begin position="231"/>
        <end position="249"/>
    </location>
</feature>
<keyword evidence="9" id="KW-0053">Apoptosis</keyword>
<evidence type="ECO:0000256" key="16">
    <source>
        <dbReference type="ARBA" id="ARBA00023136"/>
    </source>
</evidence>
<dbReference type="Gene3D" id="2.30.30.40">
    <property type="entry name" value="SH3 Domains"/>
    <property type="match status" value="3"/>
</dbReference>
<evidence type="ECO:0000256" key="11">
    <source>
        <dbReference type="ARBA" id="ARBA00022843"/>
    </source>
</evidence>
<comment type="subcellular location">
    <subcellularLocation>
        <location evidence="2">Cell junction</location>
        <location evidence="2">Focal adhesion</location>
    </subcellularLocation>
    <subcellularLocation>
        <location evidence="1">Cytoplasm</location>
        <location evidence="1">Cytoskeleton</location>
    </subcellularLocation>
    <subcellularLocation>
        <location evidence="3">Cytoplasmic vesicle membrane</location>
        <topology evidence="3">Peripheral membrane protein</topology>
    </subcellularLocation>
    <subcellularLocation>
        <location evidence="19">Synapse</location>
        <location evidence="19">Synaptosome</location>
    </subcellularLocation>
</comment>
<proteinExistence type="predicted"/>
<dbReference type="Proteomes" id="UP000472268">
    <property type="component" value="Unplaced"/>
</dbReference>
<feature type="compositionally biased region" description="Basic and acidic residues" evidence="23">
    <location>
        <begin position="544"/>
        <end position="558"/>
    </location>
</feature>
<evidence type="ECO:0000256" key="19">
    <source>
        <dbReference type="ARBA" id="ARBA00034102"/>
    </source>
</evidence>
<feature type="compositionally biased region" description="Basic and acidic residues" evidence="23">
    <location>
        <begin position="405"/>
        <end position="417"/>
    </location>
</feature>
<dbReference type="PRINTS" id="PR00499">
    <property type="entry name" value="P67PHOX"/>
</dbReference>
<evidence type="ECO:0000256" key="20">
    <source>
        <dbReference type="ARBA" id="ARBA00074272"/>
    </source>
</evidence>
<sequence length="693" mass="75610">MVGPFGSQLGQPDCRLSTFVNVGTLTWGPAHLSEALRSFNAFVLRRIIGAVGCFTVEAIVEFDYQAQHDDELTISVGEIITNIRKEDGGWWEGQINGRRGLFPDNFVREIKKEMKKDPLSGKAPEKPMHEVSSGSALLSSETILRTNKRGERRRRRCQVAFSYLPQNDDELELKVGDIIEVVGEVEEGWWEGVLNGKTGMFPSNFIKELSGESDDLGISQDEQLSKSSLRETTGSESDGGDSSSTKSEGANGTVATAAIQPKKVKGVGFGDIFKDKPIKLRPRSIEVENDFLPVEKTIGKKLPPTTSTPDSSKPEMDGRTKTKDYCKVIFPYEAQNDDELTIKEGDIVTLINKDCIDVGWWEGELNGRRGVFPDNFVKLLPPDFEKEGNRPKKPPPPSAPVIKQGAERPEREPKLDLQKPSVPAIPPKKPRPPKANSLSRPGALPPRRPERPVGPLTHTRGDGPKIDLVGSSISGILDKDLSDRSNDIDLEGFDSVVSSTEKLSHPTTSRPKATGRRPPSQSLTSSSLSSPDIFDSPSPEEDKEEHVSLAHRGVEASKKTSKTVTISQVSDNKASLPPKPGTMAAGGGGGPAPLSSATSSPLSSSLGTAGHRANSPSLFGSEGKPKMEPTASSQAAVEELRTQVRELRSIIETMKDQQKREIKQLLSELDEEKKIRLRLQMEVNDIKKALQSK</sequence>
<keyword evidence="10" id="KW-0677">Repeat</keyword>
<dbReference type="GO" id="GO:0016477">
    <property type="term" value="P:cell migration"/>
    <property type="evidence" value="ECO:0007669"/>
    <property type="project" value="TreeGrafter"/>
</dbReference>
<reference evidence="25" key="2">
    <citation type="submission" date="2025-09" db="UniProtKB">
        <authorList>
            <consortium name="Ensembl"/>
        </authorList>
    </citation>
    <scope>IDENTIFICATION</scope>
</reference>
<feature type="domain" description="SH3" evidence="24">
    <location>
        <begin position="321"/>
        <end position="382"/>
    </location>
</feature>
<dbReference type="CDD" id="cd12052">
    <property type="entry name" value="SH3_CIN85_1"/>
    <property type="match status" value="1"/>
</dbReference>
<evidence type="ECO:0000256" key="3">
    <source>
        <dbReference type="ARBA" id="ARBA00004284"/>
    </source>
</evidence>
<dbReference type="InterPro" id="IPR035770">
    <property type="entry name" value="CIN85_SH3_1"/>
</dbReference>
<feature type="compositionally biased region" description="Low complexity" evidence="23">
    <location>
        <begin position="300"/>
        <end position="311"/>
    </location>
</feature>
<dbReference type="InterPro" id="IPR050384">
    <property type="entry name" value="Endophilin_SH3RF"/>
</dbReference>
<dbReference type="FunFam" id="2.30.30.40:FF:000094">
    <property type="entry name" value="SH3 domain-containing kinase-binding protein 1"/>
    <property type="match status" value="1"/>
</dbReference>
<evidence type="ECO:0000256" key="13">
    <source>
        <dbReference type="ARBA" id="ARBA00023018"/>
    </source>
</evidence>
<feature type="domain" description="SH3" evidence="24">
    <location>
        <begin position="152"/>
        <end position="211"/>
    </location>
</feature>
<dbReference type="GO" id="GO:0005856">
    <property type="term" value="C:cytoskeleton"/>
    <property type="evidence" value="ECO:0007669"/>
    <property type="project" value="UniProtKB-SubCell"/>
</dbReference>
<evidence type="ECO:0000256" key="4">
    <source>
        <dbReference type="ARBA" id="ARBA00022443"/>
    </source>
</evidence>
<feature type="coiled-coil region" evidence="22">
    <location>
        <begin position="637"/>
        <end position="682"/>
    </location>
</feature>
<evidence type="ECO:0000256" key="9">
    <source>
        <dbReference type="ARBA" id="ARBA00022703"/>
    </source>
</evidence>
<dbReference type="PROSITE" id="PS50002">
    <property type="entry name" value="SH3"/>
    <property type="match status" value="3"/>
</dbReference>
<accession>A0A673VS20</accession>
<keyword evidence="17" id="KW-0206">Cytoskeleton</keyword>
<feature type="compositionally biased region" description="Polar residues" evidence="23">
    <location>
        <begin position="562"/>
        <end position="573"/>
    </location>
</feature>
<dbReference type="CDD" id="cd12057">
    <property type="entry name" value="SH3_CIN85_3"/>
    <property type="match status" value="1"/>
</dbReference>
<evidence type="ECO:0000256" key="23">
    <source>
        <dbReference type="SAM" id="MobiDB-lite"/>
    </source>
</evidence>
<evidence type="ECO:0000256" key="5">
    <source>
        <dbReference type="ARBA" id="ARBA00022490"/>
    </source>
</evidence>
<keyword evidence="8" id="KW-0771">Synaptosome</keyword>
<dbReference type="InterPro" id="IPR035771">
    <property type="entry name" value="CIN85_SH3_2"/>
</dbReference>
<keyword evidence="12" id="KW-0965">Cell junction</keyword>
<dbReference type="GO" id="GO:0017124">
    <property type="term" value="F:SH3 domain binding"/>
    <property type="evidence" value="ECO:0007669"/>
    <property type="project" value="UniProtKB-KW"/>
</dbReference>
<name>A0A673VS20_SURSU</name>
<dbReference type="FunFam" id="2.30.30.40:FF:000112">
    <property type="entry name" value="SH3 domain-containing kinase-binding protein 1"/>
    <property type="match status" value="1"/>
</dbReference>
<dbReference type="InterPro" id="IPR035772">
    <property type="entry name" value="CIN85_SH3_3"/>
</dbReference>
<dbReference type="GO" id="GO:0045202">
    <property type="term" value="C:synapse"/>
    <property type="evidence" value="ECO:0007669"/>
    <property type="project" value="UniProtKB-SubCell"/>
</dbReference>
<gene>
    <name evidence="25" type="primary">SH3KBP1</name>
</gene>
<feature type="region of interest" description="Disordered" evidence="23">
    <location>
        <begin position="382"/>
        <end position="470"/>
    </location>
</feature>
<keyword evidence="15 22" id="KW-0175">Coiled coil</keyword>
<dbReference type="Ensembl" id="ENSSSUT00005041151.1">
    <property type="protein sequence ID" value="ENSSSUP00005036140.1"/>
    <property type="gene ID" value="ENSSSUG00005023119.1"/>
</dbReference>
<evidence type="ECO:0000256" key="6">
    <source>
        <dbReference type="ARBA" id="ARBA00022553"/>
    </source>
</evidence>
<protein>
    <recommendedName>
        <fullName evidence="20">SH3 domain-containing kinase-binding protein 1</fullName>
    </recommendedName>
</protein>
<dbReference type="InterPro" id="IPR001452">
    <property type="entry name" value="SH3_domain"/>
</dbReference>
<evidence type="ECO:0000313" key="25">
    <source>
        <dbReference type="Ensembl" id="ENSSSUP00005036140.1"/>
    </source>
</evidence>
<evidence type="ECO:0000313" key="26">
    <source>
        <dbReference type="Proteomes" id="UP000472268"/>
    </source>
</evidence>
<feature type="compositionally biased region" description="Polar residues" evidence="23">
    <location>
        <begin position="496"/>
        <end position="511"/>
    </location>
</feature>
<feature type="region of interest" description="Disordered" evidence="23">
    <location>
        <begin position="494"/>
        <end position="636"/>
    </location>
</feature>
<dbReference type="Pfam" id="PF14604">
    <property type="entry name" value="SH3_9"/>
    <property type="match status" value="3"/>
</dbReference>